<evidence type="ECO:0000313" key="2">
    <source>
        <dbReference type="EMBL" id="CAI5741034.1"/>
    </source>
</evidence>
<gene>
    <name evidence="2" type="ORF">PDE001_LOCUS7682</name>
</gene>
<dbReference type="PANTHER" id="PTHR15922">
    <property type="entry name" value="NEUROBLASTOMA-AMPLIFIED SEQUENCE"/>
    <property type="match status" value="1"/>
</dbReference>
<dbReference type="Proteomes" id="UP001162029">
    <property type="component" value="Unassembled WGS sequence"/>
</dbReference>
<sequence length="1420" mass="159170">MKVVKKLAEWHAGVTAACYDLRSSILVVSGGVRDPSLDLLEKEPSSLSVWKVVNDPDSKELADLLDFTMIVKGKTQHLDDKTNEDEREQSYDVVVTREERGGFVTSVKSTLFAPLKMMLGSETTESHVTQGFIRHLALAPNGNFVSMVDDVGRIAIRQIDACADVLHWQEVEDDAIARTHGSAIKVVVWLAFDLVAIMLSNNSVRYSRFITYLEDETASRPATSDSDGDSTLGPSCRLVLIPARHFRPPMGFSTSSVHVLAFGASGSPSNDKQSVEFTACELVITGDTWAANQLQNLDMEPFIEMLMDVKKFEDALEVTALHGGGNNNINVDSIHRRIWMHYRQKAARLDESCSEGFQLIDLEFQDLVFLSTRPLGLLQRGDRDEFLYAVGHLRAISDKQWILDECLHVVADDSSTHMKMILEIGWDALVCLNNGSEFTTELLQKNEDLQRYLYRLETLRMILCEEDGIFIVSGAGDHLYDGASYALFRSSPVVTIAKQFAREGRVDAMKIIFRRHGWNVRPCWLDILGFFPPSLPPSTYAVLLPAIVAQIENDGEIFTLSTSNDFDLRCDNNNDSVVVVALLEENRCNDLTDEELLKFEEYTSIKREDRNLAYAEWLTRRILKLDTRYGQLAFAYELSRLAIKCLYGWSNSDAKKPLEQLLLHTERLYKCVYLLHLSACCLLSLNNWSTLSMRDQAMIVVGADEKELAADVTSIISWLDIVFVAQRQDCTYALDDLFSWLAQTTSAKSSLSSLTLAAQLIQRSSPSIEPTKRWIQSDTRLIKTALDIVYSVEVSDIIGDKLSSADDNAYMQCHLTLVEQLWTIFQSLPARKENDPPEMAQLQVAVDEMEDLLITVDVLSKYRVVSSPRELKFRMLASSDGVVGGGSTVGPLRLLEQMCSYVLSGQYFDDEEHESGNQWLDVLQDAFKLKKHAFGERLSQEMILDVLLKHVLAPDCAYVEAAQDLVNHWIAFDVEAVEHVLEGLFMAIRAKLDSVTGYTNDTNANAVYQAALSCIGIVRQLLSLSLWDEGDRAASKTKKDYEEALSLELDTVHACELLDLLTYGTIKMSPPQLRTSEAKEDNMNLRLNAVCQVFVSNPSNYKPSMRAKEWLMQHDVGEVGLSKAETTADLWSEPLAAVMQLARLLRVDSQKLIIWMKGAYAALYCKDYDVAYALTMQVIDIIPAESDFVADHRDSGDKVTLLHLISLVLDLVSASSFQSWEKKRKLCCALLSAGNVPSADLFAHQVTDLVLSWLEKIEAVQALMLELGLSDNDLEQRRLAGGKSKSNAEAVVLNELKVVVDLLHEEKHDRQFLLQLLHRGVRLIFVLSSNVASVDKPELLSTFLQQMVQLCVEEATELMATPIASDSGDWRRYMELGFSYLVVLGGLSNYDKNFETFCVDEVLSRVLTDQPRPDSADAPS</sequence>
<dbReference type="GO" id="GO:0000149">
    <property type="term" value="F:SNARE binding"/>
    <property type="evidence" value="ECO:0007669"/>
    <property type="project" value="TreeGrafter"/>
</dbReference>
<organism evidence="2 3">
    <name type="scientific">Peronospora destructor</name>
    <dbReference type="NCBI Taxonomy" id="86335"/>
    <lineage>
        <taxon>Eukaryota</taxon>
        <taxon>Sar</taxon>
        <taxon>Stramenopiles</taxon>
        <taxon>Oomycota</taxon>
        <taxon>Peronosporomycetes</taxon>
        <taxon>Peronosporales</taxon>
        <taxon>Peronosporaceae</taxon>
        <taxon>Peronospora</taxon>
    </lineage>
</organism>
<reference evidence="2" key="1">
    <citation type="submission" date="2022-12" db="EMBL/GenBank/DDBJ databases">
        <authorList>
            <person name="Webb A."/>
        </authorList>
    </citation>
    <scope>NUCLEOTIDE SEQUENCE</scope>
    <source>
        <strain evidence="2">Pd1</strain>
    </source>
</reference>
<feature type="domain" description="KNTC1 first ARM-repeats" evidence="1">
    <location>
        <begin position="390"/>
        <end position="523"/>
    </location>
</feature>
<accession>A0AAV0UZZ8</accession>
<evidence type="ECO:0000313" key="3">
    <source>
        <dbReference type="Proteomes" id="UP001162029"/>
    </source>
</evidence>
<protein>
    <recommendedName>
        <fullName evidence="1">KNTC1 first ARM-repeats domain-containing protein</fullName>
    </recommendedName>
</protein>
<evidence type="ECO:0000259" key="1">
    <source>
        <dbReference type="Pfam" id="PF24520"/>
    </source>
</evidence>
<dbReference type="PANTHER" id="PTHR15922:SF2">
    <property type="entry name" value="NBAS SUBUNIT OF NRZ TETHERING COMPLEX"/>
    <property type="match status" value="1"/>
</dbReference>
<dbReference type="Pfam" id="PF24520">
    <property type="entry name" value="ARM_KNTC1_1st"/>
    <property type="match status" value="1"/>
</dbReference>
<comment type="caution">
    <text evidence="2">The sequence shown here is derived from an EMBL/GenBank/DDBJ whole genome shotgun (WGS) entry which is preliminary data.</text>
</comment>
<proteinExistence type="predicted"/>
<dbReference type="GO" id="GO:0070939">
    <property type="term" value="C:Dsl1/NZR complex"/>
    <property type="evidence" value="ECO:0007669"/>
    <property type="project" value="TreeGrafter"/>
</dbReference>
<keyword evidence="3" id="KW-1185">Reference proteome</keyword>
<dbReference type="GO" id="GO:0006890">
    <property type="term" value="P:retrograde vesicle-mediated transport, Golgi to endoplasmic reticulum"/>
    <property type="evidence" value="ECO:0007669"/>
    <property type="project" value="TreeGrafter"/>
</dbReference>
<name>A0AAV0UZZ8_9STRA</name>
<dbReference type="InterPro" id="IPR055403">
    <property type="entry name" value="ARM_KNTC1_1st"/>
</dbReference>
<dbReference type="EMBL" id="CANTFM010001557">
    <property type="protein sequence ID" value="CAI5741034.1"/>
    <property type="molecule type" value="Genomic_DNA"/>
</dbReference>